<dbReference type="Proteomes" id="UP000054903">
    <property type="component" value="Unassembled WGS sequence"/>
</dbReference>
<comment type="caution">
    <text evidence="4">The sequence shown here is derived from an EMBL/GenBank/DDBJ whole genome shotgun (WGS) entry which is preliminary data.</text>
</comment>
<dbReference type="SUPFAM" id="SSF56349">
    <property type="entry name" value="DNA breaking-rejoining enzymes"/>
    <property type="match status" value="1"/>
</dbReference>
<protein>
    <submittedName>
        <fullName evidence="4">Phage integrase family protein</fullName>
    </submittedName>
</protein>
<dbReference type="AlphaFoldDB" id="A0A157ZC39"/>
<keyword evidence="1" id="KW-0233">DNA recombination</keyword>
<reference evidence="4" key="1">
    <citation type="submission" date="2016-01" db="EMBL/GenBank/DDBJ databases">
        <authorList>
            <person name="Peeters C."/>
        </authorList>
    </citation>
    <scope>NUCLEOTIDE SEQUENCE</scope>
    <source>
        <strain evidence="4">LMG 29320</strain>
    </source>
</reference>
<dbReference type="InterPro" id="IPR013762">
    <property type="entry name" value="Integrase-like_cat_sf"/>
</dbReference>
<evidence type="ECO:0000313" key="5">
    <source>
        <dbReference type="Proteomes" id="UP000054903"/>
    </source>
</evidence>
<dbReference type="GO" id="GO:0015074">
    <property type="term" value="P:DNA integration"/>
    <property type="evidence" value="ECO:0007669"/>
    <property type="project" value="InterPro"/>
</dbReference>
<feature type="coiled-coil region" evidence="2">
    <location>
        <begin position="411"/>
        <end position="478"/>
    </location>
</feature>
<organism evidence="4 5">
    <name type="scientific">Caballeronia fortuita</name>
    <dbReference type="NCBI Taxonomy" id="1777138"/>
    <lineage>
        <taxon>Bacteria</taxon>
        <taxon>Pseudomonadati</taxon>
        <taxon>Pseudomonadota</taxon>
        <taxon>Betaproteobacteria</taxon>
        <taxon>Burkholderiales</taxon>
        <taxon>Burkholderiaceae</taxon>
        <taxon>Caballeronia</taxon>
    </lineage>
</organism>
<dbReference type="GO" id="GO:0003677">
    <property type="term" value="F:DNA binding"/>
    <property type="evidence" value="ECO:0007669"/>
    <property type="project" value="InterPro"/>
</dbReference>
<dbReference type="PROSITE" id="PS51898">
    <property type="entry name" value="TYR_RECOMBINASE"/>
    <property type="match status" value="1"/>
</dbReference>
<proteinExistence type="predicted"/>
<evidence type="ECO:0000256" key="1">
    <source>
        <dbReference type="ARBA" id="ARBA00023172"/>
    </source>
</evidence>
<evidence type="ECO:0000313" key="4">
    <source>
        <dbReference type="EMBL" id="SAK43053.1"/>
    </source>
</evidence>
<keyword evidence="2" id="KW-0175">Coiled coil</keyword>
<dbReference type="Gene3D" id="1.10.443.10">
    <property type="entry name" value="Intergrase catalytic core"/>
    <property type="match status" value="1"/>
</dbReference>
<evidence type="ECO:0000259" key="3">
    <source>
        <dbReference type="PROSITE" id="PS51898"/>
    </source>
</evidence>
<dbReference type="InterPro" id="IPR002104">
    <property type="entry name" value="Integrase_catalytic"/>
</dbReference>
<name>A0A157ZC39_9BURK</name>
<evidence type="ECO:0000256" key="2">
    <source>
        <dbReference type="SAM" id="Coils"/>
    </source>
</evidence>
<dbReference type="STRING" id="1777138.AWB77_00528"/>
<accession>A0A157ZC39</accession>
<gene>
    <name evidence="4" type="ORF">AWB77_00528</name>
</gene>
<sequence>MSRKKNSVTTHDKELVVKLKGHVEYFSHLNLDNEPVFGDAVNHSILNWPDGRLCFPVTAFLQQQAETSCSTAIDGSTVRTKAYHLSHLVRFCYKSQTDFADLTNAQMMLFSNNMLVERKIPGHLDSAKVRNGSVPFEICRDCLDFLEYIGEIHGMPNFVSKNGQIRAERVTKTHTNPTTGLSITYRSWVSEILPERGEVRTRQAISDEVRLKLTSAVPLVIDDGYFDIYRKRRLHVSLRLLRILGCRRTELVLLKVADFECAARMLKPKIEVVTLKHKKTETRFVEINQVDIREVLNFAKIFRSAVIEATCGKANDDGYLLISSRSGRKLKGNTVTQLLGELRSAADVPEQACAHMFRNLFIVERLCILMEHHQILNKDAFKRALIDQHTLLKEVMKETGQTSMQTVLRYLEGAEAKLAKLDATKMSVRADLLEQSLQRAQEQHKLRLLEGVSELVSLRILQDAVDAARQEASDLARSAGRTK</sequence>
<dbReference type="EMBL" id="FCNX02000001">
    <property type="protein sequence ID" value="SAK43053.1"/>
    <property type="molecule type" value="Genomic_DNA"/>
</dbReference>
<dbReference type="GO" id="GO:0006310">
    <property type="term" value="P:DNA recombination"/>
    <property type="evidence" value="ECO:0007669"/>
    <property type="project" value="UniProtKB-KW"/>
</dbReference>
<dbReference type="InterPro" id="IPR011010">
    <property type="entry name" value="DNA_brk_join_enz"/>
</dbReference>
<keyword evidence="5" id="KW-1185">Reference proteome</keyword>
<feature type="domain" description="Tyr recombinase" evidence="3">
    <location>
        <begin position="200"/>
        <end position="423"/>
    </location>
</feature>